<evidence type="ECO:0000313" key="1">
    <source>
        <dbReference type="EMBL" id="MED6132498.1"/>
    </source>
</evidence>
<name>A0ABU6S8X3_9FABA</name>
<dbReference type="EMBL" id="JASCZI010060476">
    <property type="protein sequence ID" value="MED6132498.1"/>
    <property type="molecule type" value="Genomic_DNA"/>
</dbReference>
<sequence>MDRSEMNKCGAGDSARVHYGSAVLTGDGESQSTNRHVMAALSYGGGLHRGWIRRASPIAARPPPLLAAVLPWNRISECIAARQGERERRLEEKGSMVRHVSFKGGAEGDGGKGAMPCVRKREEQIGSDMKPHTVALGEPATTAFVMEAFEITPQWADGAMNVVGVWFFLGELPLSWFEEEGEHEERKSRVELLRSGTNESVNWRPRLCWVGQGQAQIQPAFSNNILLIYSNSITTFVEGLLKPTKNYLFEILSIEKGGYNFCYGGGKNWKVGERRRGSNRSVILSIDCPSEWKKCSISNDSSVILSNTIETIMYGNRLRFPLKRDDLDAVAIKRKESDNVVSREEFNATYAFMSHILEGKCGVLGGEEFTDATYAVFEPYVKSKMWCSVRSFVVLKNEGSNLIKPLEGK</sequence>
<accession>A0ABU6S8X3</accession>
<dbReference type="Proteomes" id="UP001341840">
    <property type="component" value="Unassembled WGS sequence"/>
</dbReference>
<organism evidence="1 2">
    <name type="scientific">Stylosanthes scabra</name>
    <dbReference type="NCBI Taxonomy" id="79078"/>
    <lineage>
        <taxon>Eukaryota</taxon>
        <taxon>Viridiplantae</taxon>
        <taxon>Streptophyta</taxon>
        <taxon>Embryophyta</taxon>
        <taxon>Tracheophyta</taxon>
        <taxon>Spermatophyta</taxon>
        <taxon>Magnoliopsida</taxon>
        <taxon>eudicotyledons</taxon>
        <taxon>Gunneridae</taxon>
        <taxon>Pentapetalae</taxon>
        <taxon>rosids</taxon>
        <taxon>fabids</taxon>
        <taxon>Fabales</taxon>
        <taxon>Fabaceae</taxon>
        <taxon>Papilionoideae</taxon>
        <taxon>50 kb inversion clade</taxon>
        <taxon>dalbergioids sensu lato</taxon>
        <taxon>Dalbergieae</taxon>
        <taxon>Pterocarpus clade</taxon>
        <taxon>Stylosanthes</taxon>
    </lineage>
</organism>
<proteinExistence type="predicted"/>
<reference evidence="1 2" key="1">
    <citation type="journal article" date="2023" name="Plants (Basel)">
        <title>Bridging the Gap: Combining Genomics and Transcriptomics Approaches to Understand Stylosanthes scabra, an Orphan Legume from the Brazilian Caatinga.</title>
        <authorList>
            <person name="Ferreira-Neto J.R.C."/>
            <person name="da Silva M.D."/>
            <person name="Binneck E."/>
            <person name="de Melo N.F."/>
            <person name="da Silva R.H."/>
            <person name="de Melo A.L.T.M."/>
            <person name="Pandolfi V."/>
            <person name="Bustamante F.O."/>
            <person name="Brasileiro-Vidal A.C."/>
            <person name="Benko-Iseppon A.M."/>
        </authorList>
    </citation>
    <scope>NUCLEOTIDE SEQUENCE [LARGE SCALE GENOMIC DNA]</scope>
    <source>
        <tissue evidence="1">Leaves</tissue>
    </source>
</reference>
<gene>
    <name evidence="1" type="ORF">PIB30_019640</name>
</gene>
<keyword evidence="2" id="KW-1185">Reference proteome</keyword>
<protein>
    <submittedName>
        <fullName evidence="1">Uncharacterized protein</fullName>
    </submittedName>
</protein>
<comment type="caution">
    <text evidence="1">The sequence shown here is derived from an EMBL/GenBank/DDBJ whole genome shotgun (WGS) entry which is preliminary data.</text>
</comment>
<evidence type="ECO:0000313" key="2">
    <source>
        <dbReference type="Proteomes" id="UP001341840"/>
    </source>
</evidence>